<name>A0A8E2EUR5_9PEZI</name>
<dbReference type="Proteomes" id="UP000250140">
    <property type="component" value="Unassembled WGS sequence"/>
</dbReference>
<sequence>MACTRAIARLLCRLHARQASSGDKASQAGGQAGITGTGGKAGLPQQSQHGGRWWVAGGLLVGARGVRGGYERVQSLAVWSPASLGQPFSTRHGRAGLPSSPPLPRLAAPPKTAISASAASDNSSAMASLGLPASDWALSPSGNQALEHHHSCENAHNAHGACGCDA</sequence>
<keyword evidence="3" id="KW-1185">Reference proteome</keyword>
<feature type="region of interest" description="Disordered" evidence="1">
    <location>
        <begin position="89"/>
        <end position="119"/>
    </location>
</feature>
<evidence type="ECO:0000313" key="2">
    <source>
        <dbReference type="EMBL" id="OCL05292.1"/>
    </source>
</evidence>
<accession>A0A8E2EUR5</accession>
<organism evidence="2 3">
    <name type="scientific">Glonium stellatum</name>
    <dbReference type="NCBI Taxonomy" id="574774"/>
    <lineage>
        <taxon>Eukaryota</taxon>
        <taxon>Fungi</taxon>
        <taxon>Dikarya</taxon>
        <taxon>Ascomycota</taxon>
        <taxon>Pezizomycotina</taxon>
        <taxon>Dothideomycetes</taxon>
        <taxon>Pleosporomycetidae</taxon>
        <taxon>Gloniales</taxon>
        <taxon>Gloniaceae</taxon>
        <taxon>Glonium</taxon>
    </lineage>
</organism>
<protein>
    <submittedName>
        <fullName evidence="2">Uncharacterized protein</fullName>
    </submittedName>
</protein>
<evidence type="ECO:0000313" key="3">
    <source>
        <dbReference type="Proteomes" id="UP000250140"/>
    </source>
</evidence>
<feature type="compositionally biased region" description="Low complexity" evidence="1">
    <location>
        <begin position="105"/>
        <end position="119"/>
    </location>
</feature>
<reference evidence="2 3" key="1">
    <citation type="journal article" date="2016" name="Nat. Commun.">
        <title>Ectomycorrhizal ecology is imprinted in the genome of the dominant symbiotic fungus Cenococcum geophilum.</title>
        <authorList>
            <consortium name="DOE Joint Genome Institute"/>
            <person name="Peter M."/>
            <person name="Kohler A."/>
            <person name="Ohm R.A."/>
            <person name="Kuo A."/>
            <person name="Krutzmann J."/>
            <person name="Morin E."/>
            <person name="Arend M."/>
            <person name="Barry K.W."/>
            <person name="Binder M."/>
            <person name="Choi C."/>
            <person name="Clum A."/>
            <person name="Copeland A."/>
            <person name="Grisel N."/>
            <person name="Haridas S."/>
            <person name="Kipfer T."/>
            <person name="LaButti K."/>
            <person name="Lindquist E."/>
            <person name="Lipzen A."/>
            <person name="Maire R."/>
            <person name="Meier B."/>
            <person name="Mihaltcheva S."/>
            <person name="Molinier V."/>
            <person name="Murat C."/>
            <person name="Poggeler S."/>
            <person name="Quandt C.A."/>
            <person name="Sperisen C."/>
            <person name="Tritt A."/>
            <person name="Tisserant E."/>
            <person name="Crous P.W."/>
            <person name="Henrissat B."/>
            <person name="Nehls U."/>
            <person name="Egli S."/>
            <person name="Spatafora J.W."/>
            <person name="Grigoriev I.V."/>
            <person name="Martin F.M."/>
        </authorList>
    </citation>
    <scope>NUCLEOTIDE SEQUENCE [LARGE SCALE GENOMIC DNA]</scope>
    <source>
        <strain evidence="2 3">CBS 207.34</strain>
    </source>
</reference>
<proteinExistence type="predicted"/>
<gene>
    <name evidence="2" type="ORF">AOQ84DRAFT_225020</name>
</gene>
<dbReference type="AlphaFoldDB" id="A0A8E2EUR5"/>
<feature type="region of interest" description="Disordered" evidence="1">
    <location>
        <begin position="21"/>
        <end position="48"/>
    </location>
</feature>
<feature type="compositionally biased region" description="Gly residues" evidence="1">
    <location>
        <begin position="30"/>
        <end position="41"/>
    </location>
</feature>
<evidence type="ECO:0000256" key="1">
    <source>
        <dbReference type="SAM" id="MobiDB-lite"/>
    </source>
</evidence>
<dbReference type="EMBL" id="KV750329">
    <property type="protein sequence ID" value="OCL05292.1"/>
    <property type="molecule type" value="Genomic_DNA"/>
</dbReference>